<organism evidence="3 4">
    <name type="scientific">Sphingobium nicotianae</name>
    <dbReference type="NCBI Taxonomy" id="2782607"/>
    <lineage>
        <taxon>Bacteria</taxon>
        <taxon>Pseudomonadati</taxon>
        <taxon>Pseudomonadota</taxon>
        <taxon>Alphaproteobacteria</taxon>
        <taxon>Sphingomonadales</taxon>
        <taxon>Sphingomonadaceae</taxon>
        <taxon>Sphingobium</taxon>
    </lineage>
</organism>
<gene>
    <name evidence="3" type="ORF">KK488_01245</name>
</gene>
<proteinExistence type="predicted"/>
<evidence type="ECO:0000313" key="3">
    <source>
        <dbReference type="EMBL" id="MBT2185568.1"/>
    </source>
</evidence>
<dbReference type="SUPFAM" id="SSF51556">
    <property type="entry name" value="Metallo-dependent hydrolases"/>
    <property type="match status" value="1"/>
</dbReference>
<dbReference type="AlphaFoldDB" id="A0A9X1D9B7"/>
<dbReference type="PANTHER" id="PTHR21240">
    <property type="entry name" value="2-AMINO-3-CARBOXYLMUCONATE-6-SEMIALDEHYDE DECARBOXYLASE"/>
    <property type="match status" value="1"/>
</dbReference>
<dbReference type="InterPro" id="IPR032466">
    <property type="entry name" value="Metal_Hydrolase"/>
</dbReference>
<name>A0A9X1D9B7_9SPHN</name>
<evidence type="ECO:0000313" key="4">
    <source>
        <dbReference type="Proteomes" id="UP001138757"/>
    </source>
</evidence>
<dbReference type="RefSeq" id="WP_214621313.1">
    <property type="nucleotide sequence ID" value="NZ_JAHGAW010000001.1"/>
</dbReference>
<evidence type="ECO:0000256" key="1">
    <source>
        <dbReference type="ARBA" id="ARBA00023239"/>
    </source>
</evidence>
<dbReference type="InterPro" id="IPR006680">
    <property type="entry name" value="Amidohydro-rel"/>
</dbReference>
<protein>
    <submittedName>
        <fullName evidence="3">Amidohydrolase family protein</fullName>
    </submittedName>
</protein>
<dbReference type="EMBL" id="JAHGAW010000001">
    <property type="protein sequence ID" value="MBT2185568.1"/>
    <property type="molecule type" value="Genomic_DNA"/>
</dbReference>
<dbReference type="Pfam" id="PF04909">
    <property type="entry name" value="Amidohydro_2"/>
    <property type="match status" value="1"/>
</dbReference>
<dbReference type="GO" id="GO:0016787">
    <property type="term" value="F:hydrolase activity"/>
    <property type="evidence" value="ECO:0007669"/>
    <property type="project" value="InterPro"/>
</dbReference>
<sequence length="305" mass="34266">MSNNLEAIEIIDAQIHEPAPGAAWDESQKGHIHLWQVELAREAMDAAGVDIALAVTSEQFIEVAHARYPGRFPGVPVIFHMAPDMAAAVRRIRANPAMVAARALVGDYEKAIMRPEFAAGAYDPLYATAEEVGLPIFNSTHGGCANMAAIAERHPNLTLIIDHIGVAQHPSSPPEAMSWAPFEDLLTLARYPNVHVKLCGAPLLSQENYPYEDVWPYLDRLFAAFGYDRVMWGSDYTRPRSADRPRGDRPRRRGITYGENLNHLLHSDRLTFEQKRLVLGGNVRRLFNLPPISEDWRPTNWWMSR</sequence>
<dbReference type="InterPro" id="IPR032465">
    <property type="entry name" value="ACMSD"/>
</dbReference>
<feature type="domain" description="Amidohydrolase-related" evidence="2">
    <location>
        <begin position="55"/>
        <end position="289"/>
    </location>
</feature>
<keyword evidence="4" id="KW-1185">Reference proteome</keyword>
<comment type="caution">
    <text evidence="3">The sequence shown here is derived from an EMBL/GenBank/DDBJ whole genome shotgun (WGS) entry which is preliminary data.</text>
</comment>
<reference evidence="3" key="1">
    <citation type="submission" date="2021-05" db="EMBL/GenBank/DDBJ databases">
        <title>Genome of Sphingobium sp. strain.</title>
        <authorList>
            <person name="Fan R."/>
        </authorList>
    </citation>
    <scope>NUCLEOTIDE SEQUENCE</scope>
    <source>
        <strain evidence="3">H33</strain>
    </source>
</reference>
<keyword evidence="1" id="KW-0456">Lyase</keyword>
<accession>A0A9X1D9B7</accession>
<dbReference type="GO" id="GO:0016831">
    <property type="term" value="F:carboxy-lyase activity"/>
    <property type="evidence" value="ECO:0007669"/>
    <property type="project" value="InterPro"/>
</dbReference>
<evidence type="ECO:0000259" key="2">
    <source>
        <dbReference type="Pfam" id="PF04909"/>
    </source>
</evidence>
<dbReference type="Gene3D" id="3.20.20.140">
    <property type="entry name" value="Metal-dependent hydrolases"/>
    <property type="match status" value="1"/>
</dbReference>
<dbReference type="Proteomes" id="UP001138757">
    <property type="component" value="Unassembled WGS sequence"/>
</dbReference>